<feature type="chain" id="PRO_5039030028" evidence="2">
    <location>
        <begin position="19"/>
        <end position="172"/>
    </location>
</feature>
<name>A0A9D7XPL9_9BACT</name>
<dbReference type="PROSITE" id="PS00194">
    <property type="entry name" value="THIOREDOXIN_1"/>
    <property type="match status" value="1"/>
</dbReference>
<dbReference type="AlphaFoldDB" id="A0A9D7XPL9"/>
<gene>
    <name evidence="4" type="ORF">IPP15_20120</name>
</gene>
<dbReference type="SUPFAM" id="SSF52833">
    <property type="entry name" value="Thioredoxin-like"/>
    <property type="match status" value="1"/>
</dbReference>
<evidence type="ECO:0000256" key="2">
    <source>
        <dbReference type="SAM" id="SignalP"/>
    </source>
</evidence>
<keyword evidence="1" id="KW-0676">Redox-active center</keyword>
<sequence length="172" mass="20188">MFYTALFILSFYSFPASGVLPNALTLPTKDTLFIPVYNYDELKPLITKDNDTTYVINFWATWCTPCVQELPYFVELNKTFKNQAFRLILVSLDFKKDYIRKLQPFVVERSLESNVVVLEDNHSSYWIDDIDKTWSGSIPATLVFKGNQRAFYERTFHDPDELKEIVKPYLNL</sequence>
<accession>A0A9D7XPL9</accession>
<evidence type="ECO:0000313" key="4">
    <source>
        <dbReference type="EMBL" id="MBK9984639.1"/>
    </source>
</evidence>
<dbReference type="EMBL" id="JADKGY010000030">
    <property type="protein sequence ID" value="MBK9984639.1"/>
    <property type="molecule type" value="Genomic_DNA"/>
</dbReference>
<dbReference type="InterPro" id="IPR050553">
    <property type="entry name" value="Thioredoxin_ResA/DsbE_sf"/>
</dbReference>
<dbReference type="InterPro" id="IPR036249">
    <property type="entry name" value="Thioredoxin-like_sf"/>
</dbReference>
<dbReference type="GO" id="GO:0016491">
    <property type="term" value="F:oxidoreductase activity"/>
    <property type="evidence" value="ECO:0007669"/>
    <property type="project" value="InterPro"/>
</dbReference>
<reference evidence="4 5" key="1">
    <citation type="submission" date="2020-10" db="EMBL/GenBank/DDBJ databases">
        <title>Connecting structure to function with the recovery of over 1000 high-quality activated sludge metagenome-assembled genomes encoding full-length rRNA genes using long-read sequencing.</title>
        <authorList>
            <person name="Singleton C.M."/>
            <person name="Petriglieri F."/>
            <person name="Kristensen J.M."/>
            <person name="Kirkegaard R.H."/>
            <person name="Michaelsen T.Y."/>
            <person name="Andersen M.H."/>
            <person name="Karst S.M."/>
            <person name="Dueholm M.S."/>
            <person name="Nielsen P.H."/>
            <person name="Albertsen M."/>
        </authorList>
    </citation>
    <scope>NUCLEOTIDE SEQUENCE [LARGE SCALE GENOMIC DNA]</scope>
    <source>
        <strain evidence="4">Ribe_18-Q3-R11-54_MAXAC.273</strain>
    </source>
</reference>
<protein>
    <submittedName>
        <fullName evidence="4">TlpA family protein disulfide reductase</fullName>
    </submittedName>
</protein>
<dbReference type="CDD" id="cd02966">
    <property type="entry name" value="TlpA_like_family"/>
    <property type="match status" value="1"/>
</dbReference>
<dbReference type="Proteomes" id="UP000808337">
    <property type="component" value="Unassembled WGS sequence"/>
</dbReference>
<dbReference type="InterPro" id="IPR017937">
    <property type="entry name" value="Thioredoxin_CS"/>
</dbReference>
<dbReference type="PANTHER" id="PTHR42852:SF13">
    <property type="entry name" value="PROTEIN DIPZ"/>
    <property type="match status" value="1"/>
</dbReference>
<evidence type="ECO:0000259" key="3">
    <source>
        <dbReference type="PROSITE" id="PS51352"/>
    </source>
</evidence>
<comment type="caution">
    <text evidence="4">The sequence shown here is derived from an EMBL/GenBank/DDBJ whole genome shotgun (WGS) entry which is preliminary data.</text>
</comment>
<feature type="domain" description="Thioredoxin" evidence="3">
    <location>
        <begin position="15"/>
        <end position="171"/>
    </location>
</feature>
<evidence type="ECO:0000313" key="5">
    <source>
        <dbReference type="Proteomes" id="UP000808337"/>
    </source>
</evidence>
<dbReference type="GO" id="GO:0016209">
    <property type="term" value="F:antioxidant activity"/>
    <property type="evidence" value="ECO:0007669"/>
    <property type="project" value="InterPro"/>
</dbReference>
<dbReference type="InterPro" id="IPR000866">
    <property type="entry name" value="AhpC/TSA"/>
</dbReference>
<organism evidence="4 5">
    <name type="scientific">Candidatus Opimibacter skivensis</name>
    <dbReference type="NCBI Taxonomy" id="2982028"/>
    <lineage>
        <taxon>Bacteria</taxon>
        <taxon>Pseudomonadati</taxon>
        <taxon>Bacteroidota</taxon>
        <taxon>Saprospiria</taxon>
        <taxon>Saprospirales</taxon>
        <taxon>Saprospiraceae</taxon>
        <taxon>Candidatus Opimibacter</taxon>
    </lineage>
</organism>
<dbReference type="InterPro" id="IPR013766">
    <property type="entry name" value="Thioredoxin_domain"/>
</dbReference>
<evidence type="ECO:0000256" key="1">
    <source>
        <dbReference type="ARBA" id="ARBA00023284"/>
    </source>
</evidence>
<dbReference type="Gene3D" id="3.40.30.10">
    <property type="entry name" value="Glutaredoxin"/>
    <property type="match status" value="1"/>
</dbReference>
<dbReference type="PANTHER" id="PTHR42852">
    <property type="entry name" value="THIOL:DISULFIDE INTERCHANGE PROTEIN DSBE"/>
    <property type="match status" value="1"/>
</dbReference>
<proteinExistence type="predicted"/>
<dbReference type="Pfam" id="PF00578">
    <property type="entry name" value="AhpC-TSA"/>
    <property type="match status" value="1"/>
</dbReference>
<feature type="signal peptide" evidence="2">
    <location>
        <begin position="1"/>
        <end position="18"/>
    </location>
</feature>
<dbReference type="PROSITE" id="PS51352">
    <property type="entry name" value="THIOREDOXIN_2"/>
    <property type="match status" value="1"/>
</dbReference>
<keyword evidence="2" id="KW-0732">Signal</keyword>